<reference evidence="2 3" key="1">
    <citation type="submission" date="2023-01" db="EMBL/GenBank/DDBJ databases">
        <authorList>
            <person name="Yoon J.-W."/>
        </authorList>
    </citation>
    <scope>NUCLEOTIDE SEQUENCE [LARGE SCALE GENOMIC DNA]</scope>
    <source>
        <strain evidence="2 3">KMU-50</strain>
    </source>
</reference>
<accession>A0ABT4W153</accession>
<protein>
    <submittedName>
        <fullName evidence="2">Type 1 glutamine amidotransferase</fullName>
    </submittedName>
</protein>
<organism evidence="2 3">
    <name type="scientific">Aliiroseovarius salicola</name>
    <dbReference type="NCBI Taxonomy" id="3009082"/>
    <lineage>
        <taxon>Bacteria</taxon>
        <taxon>Pseudomonadati</taxon>
        <taxon>Pseudomonadota</taxon>
        <taxon>Alphaproteobacteria</taxon>
        <taxon>Rhodobacterales</taxon>
        <taxon>Paracoccaceae</taxon>
        <taxon>Aliiroseovarius</taxon>
    </lineage>
</organism>
<dbReference type="InterPro" id="IPR044992">
    <property type="entry name" value="ChyE-like"/>
</dbReference>
<evidence type="ECO:0000313" key="2">
    <source>
        <dbReference type="EMBL" id="MDA5094237.1"/>
    </source>
</evidence>
<dbReference type="Gene3D" id="3.40.50.880">
    <property type="match status" value="1"/>
</dbReference>
<keyword evidence="3" id="KW-1185">Reference proteome</keyword>
<dbReference type="PANTHER" id="PTHR42695">
    <property type="entry name" value="GLUTAMINE AMIDOTRANSFERASE YLR126C-RELATED"/>
    <property type="match status" value="1"/>
</dbReference>
<evidence type="ECO:0000259" key="1">
    <source>
        <dbReference type="Pfam" id="PF00117"/>
    </source>
</evidence>
<dbReference type="EMBL" id="JAQIIO010000004">
    <property type="protein sequence ID" value="MDA5094237.1"/>
    <property type="molecule type" value="Genomic_DNA"/>
</dbReference>
<comment type="caution">
    <text evidence="2">The sequence shown here is derived from an EMBL/GenBank/DDBJ whole genome shotgun (WGS) entry which is preliminary data.</text>
</comment>
<sequence>MTNTDESEFAQAHPTEGDKWLKLIAPKRPNWIFSTFSVKDHHFPNNEEQFDGWIVTGSPASVHDAEKWIEDLLALLRRITLRRSPLFGAGFGHQATALALGGCVEENPNGWIFGSTEMIITAPPPWMRAKRIWQYGAHIEQVTELPDEAKAIMSHKGCQIGGYVIGDYVFTTQNHPEMSDKFFAGLVESSIDSKPLEIVEKARKSLPLGADNGVFADWIIRFFERDFDPNDM</sequence>
<proteinExistence type="predicted"/>
<dbReference type="SUPFAM" id="SSF52317">
    <property type="entry name" value="Class I glutamine amidotransferase-like"/>
    <property type="match status" value="1"/>
</dbReference>
<dbReference type="InterPro" id="IPR029062">
    <property type="entry name" value="Class_I_gatase-like"/>
</dbReference>
<keyword evidence="2" id="KW-0315">Glutamine amidotransferase</keyword>
<name>A0ABT4W153_9RHOB</name>
<dbReference type="InterPro" id="IPR017926">
    <property type="entry name" value="GATASE"/>
</dbReference>
<dbReference type="PANTHER" id="PTHR42695:SF5">
    <property type="entry name" value="GLUTAMINE AMIDOTRANSFERASE YLR126C-RELATED"/>
    <property type="match status" value="1"/>
</dbReference>
<gene>
    <name evidence="2" type="ORF">O2N63_09065</name>
</gene>
<dbReference type="CDD" id="cd01741">
    <property type="entry name" value="GATase1_1"/>
    <property type="match status" value="1"/>
</dbReference>
<evidence type="ECO:0000313" key="3">
    <source>
        <dbReference type="Proteomes" id="UP001528040"/>
    </source>
</evidence>
<dbReference type="RefSeq" id="WP_271053945.1">
    <property type="nucleotide sequence ID" value="NZ_JAQIIO010000004.1"/>
</dbReference>
<feature type="domain" description="Glutamine amidotransferase" evidence="1">
    <location>
        <begin position="45"/>
        <end position="179"/>
    </location>
</feature>
<dbReference type="Pfam" id="PF00117">
    <property type="entry name" value="GATase"/>
    <property type="match status" value="1"/>
</dbReference>
<dbReference type="Proteomes" id="UP001528040">
    <property type="component" value="Unassembled WGS sequence"/>
</dbReference>